<organism evidence="3 4">
    <name type="scientific">Deinococcus radiopugnans ATCC 19172</name>
    <dbReference type="NCBI Taxonomy" id="585398"/>
    <lineage>
        <taxon>Bacteria</taxon>
        <taxon>Thermotogati</taxon>
        <taxon>Deinococcota</taxon>
        <taxon>Deinococci</taxon>
        <taxon>Deinococcales</taxon>
        <taxon>Deinococcaceae</taxon>
        <taxon>Deinococcus</taxon>
    </lineage>
</organism>
<dbReference type="AlphaFoldDB" id="A0A5C4Y454"/>
<gene>
    <name evidence="3" type="ORF">FHR04_12060</name>
    <name evidence="2" type="ORF">HNQ04_002407</name>
</gene>
<comment type="caution">
    <text evidence="3">The sequence shown here is derived from an EMBL/GenBank/DDBJ whole genome shotgun (WGS) entry which is preliminary data.</text>
</comment>
<dbReference type="EMBL" id="JACHEW010000011">
    <property type="protein sequence ID" value="MBB6017145.1"/>
    <property type="molecule type" value="Genomic_DNA"/>
</dbReference>
<dbReference type="EMBL" id="VDMO01000012">
    <property type="protein sequence ID" value="TNM70632.1"/>
    <property type="molecule type" value="Genomic_DNA"/>
</dbReference>
<feature type="region of interest" description="Disordered" evidence="1">
    <location>
        <begin position="123"/>
        <end position="177"/>
    </location>
</feature>
<protein>
    <submittedName>
        <fullName evidence="3">YtxH domain-containing protein</fullName>
    </submittedName>
</protein>
<sequence>MSIHDTIENVKDTVQGAGTHLERKAALETAKALTKQQAATLAALTKQGAELQTIRQELGEIRKQRSSSGFPWGLVLLAGGVYALYRSNPGVRDQINGLLKRVSPGIEGNLARAGDAVKDMASDVLGGNSPKDALGRLGGEVGRAGEKTVDHAKDAVKDVKRDAESKADELKRTSDRH</sequence>
<reference evidence="2 5" key="2">
    <citation type="submission" date="2020-08" db="EMBL/GenBank/DDBJ databases">
        <title>Genomic Encyclopedia of Type Strains, Phase IV (KMG-IV): sequencing the most valuable type-strain genomes for metagenomic binning, comparative biology and taxonomic classification.</title>
        <authorList>
            <person name="Goeker M."/>
        </authorList>
    </citation>
    <scope>NUCLEOTIDE SEQUENCE [LARGE SCALE GENOMIC DNA]</scope>
    <source>
        <strain evidence="2 5">DSM 12027</strain>
    </source>
</reference>
<evidence type="ECO:0000313" key="2">
    <source>
        <dbReference type="EMBL" id="MBB6017145.1"/>
    </source>
</evidence>
<reference evidence="3 4" key="1">
    <citation type="submission" date="2019-06" db="EMBL/GenBank/DDBJ databases">
        <title>Genome sequence of Deinococcus radiopugnans ATCC 19172.</title>
        <authorList>
            <person name="Maclea K.S."/>
            <person name="Maynard C.R."/>
        </authorList>
    </citation>
    <scope>NUCLEOTIDE SEQUENCE [LARGE SCALE GENOMIC DNA]</scope>
    <source>
        <strain evidence="3 4">ATCC 19172</strain>
    </source>
</reference>
<proteinExistence type="predicted"/>
<name>A0A5C4Y454_9DEIO</name>
<evidence type="ECO:0000313" key="3">
    <source>
        <dbReference type="EMBL" id="TNM70632.1"/>
    </source>
</evidence>
<dbReference type="Proteomes" id="UP000629870">
    <property type="component" value="Unassembled WGS sequence"/>
</dbReference>
<feature type="compositionally biased region" description="Basic and acidic residues" evidence="1">
    <location>
        <begin position="143"/>
        <end position="177"/>
    </location>
</feature>
<dbReference type="Proteomes" id="UP000313988">
    <property type="component" value="Unassembled WGS sequence"/>
</dbReference>
<evidence type="ECO:0000313" key="4">
    <source>
        <dbReference type="Proteomes" id="UP000313988"/>
    </source>
</evidence>
<evidence type="ECO:0000256" key="1">
    <source>
        <dbReference type="SAM" id="MobiDB-lite"/>
    </source>
</evidence>
<dbReference type="OrthoDB" id="71129at2"/>
<accession>A0A5C4Y454</accession>
<dbReference type="RefSeq" id="WP_139403641.1">
    <property type="nucleotide sequence ID" value="NZ_JACHEW010000011.1"/>
</dbReference>
<evidence type="ECO:0000313" key="5">
    <source>
        <dbReference type="Proteomes" id="UP000629870"/>
    </source>
</evidence>
<keyword evidence="5" id="KW-1185">Reference proteome</keyword>